<sequence>MSARRTNGLSLIRAAGRRGDFAELERLMESFRIPEPLAKSVFMEAYGLAAPEANPCATS</sequence>
<accession>A0A6J5LDZ7</accession>
<evidence type="ECO:0000313" key="1">
    <source>
        <dbReference type="EMBL" id="CAB4131170.1"/>
    </source>
</evidence>
<organism evidence="1">
    <name type="scientific">uncultured Caudovirales phage</name>
    <dbReference type="NCBI Taxonomy" id="2100421"/>
    <lineage>
        <taxon>Viruses</taxon>
        <taxon>Duplodnaviria</taxon>
        <taxon>Heunggongvirae</taxon>
        <taxon>Uroviricota</taxon>
        <taxon>Caudoviricetes</taxon>
        <taxon>Peduoviridae</taxon>
        <taxon>Maltschvirus</taxon>
        <taxon>Maltschvirus maltsch</taxon>
    </lineage>
</organism>
<proteinExistence type="predicted"/>
<name>A0A6J5LDZ7_9CAUD</name>
<reference evidence="1" key="1">
    <citation type="submission" date="2020-04" db="EMBL/GenBank/DDBJ databases">
        <authorList>
            <person name="Chiriac C."/>
            <person name="Salcher M."/>
            <person name="Ghai R."/>
            <person name="Kavagutti S V."/>
        </authorList>
    </citation>
    <scope>NUCLEOTIDE SEQUENCE</scope>
</reference>
<gene>
    <name evidence="1" type="ORF">UFOVP130_65</name>
</gene>
<protein>
    <submittedName>
        <fullName evidence="1">Uncharacterized protein</fullName>
    </submittedName>
</protein>
<dbReference type="EMBL" id="LR796251">
    <property type="protein sequence ID" value="CAB4131170.1"/>
    <property type="molecule type" value="Genomic_DNA"/>
</dbReference>